<dbReference type="Proteomes" id="UP000265703">
    <property type="component" value="Unassembled WGS sequence"/>
</dbReference>
<keyword evidence="2" id="KW-1185">Reference proteome</keyword>
<protein>
    <submittedName>
        <fullName evidence="1">Uncharacterized protein</fullName>
    </submittedName>
</protein>
<evidence type="ECO:0000313" key="1">
    <source>
        <dbReference type="EMBL" id="RIA93271.1"/>
    </source>
</evidence>
<sequence>MASEVQAICSEKSLKEILVDLHKTKSVEFTINRIFDGNFLEGTHLDLSLKVSKSSFPIHLLDKKDYVTTTKSLGANSIRANNCNDVLLPVDETFYTDFTKTSNSR</sequence>
<dbReference type="EMBL" id="QKYT01000107">
    <property type="protein sequence ID" value="RIA93271.1"/>
    <property type="molecule type" value="Genomic_DNA"/>
</dbReference>
<dbReference type="STRING" id="658196.A0A397TE82"/>
<comment type="caution">
    <text evidence="1">The sequence shown here is derived from an EMBL/GenBank/DDBJ whole genome shotgun (WGS) entry which is preliminary data.</text>
</comment>
<gene>
    <name evidence="1" type="ORF">C1645_722732</name>
</gene>
<proteinExistence type="predicted"/>
<name>A0A397TE82_9GLOM</name>
<dbReference type="OrthoDB" id="343092at2759"/>
<dbReference type="AlphaFoldDB" id="A0A397TE82"/>
<reference evidence="1 2" key="1">
    <citation type="submission" date="2018-06" db="EMBL/GenBank/DDBJ databases">
        <title>Comparative genomics reveals the genomic features of Rhizophagus irregularis, R. cerebriforme, R. diaphanum and Gigaspora rosea, and their symbiotic lifestyle signature.</title>
        <authorList>
            <person name="Morin E."/>
            <person name="San Clemente H."/>
            <person name="Chen E.C.H."/>
            <person name="De La Providencia I."/>
            <person name="Hainaut M."/>
            <person name="Kuo A."/>
            <person name="Kohler A."/>
            <person name="Murat C."/>
            <person name="Tang N."/>
            <person name="Roy S."/>
            <person name="Loubradou J."/>
            <person name="Henrissat B."/>
            <person name="Grigoriev I.V."/>
            <person name="Corradi N."/>
            <person name="Roux C."/>
            <person name="Martin F.M."/>
        </authorList>
    </citation>
    <scope>NUCLEOTIDE SEQUENCE [LARGE SCALE GENOMIC DNA]</scope>
    <source>
        <strain evidence="1 2">DAOM 227022</strain>
    </source>
</reference>
<evidence type="ECO:0000313" key="2">
    <source>
        <dbReference type="Proteomes" id="UP000265703"/>
    </source>
</evidence>
<accession>A0A397TE82</accession>
<dbReference type="Gene3D" id="1.10.8.10">
    <property type="entry name" value="DNA helicase RuvA subunit, C-terminal domain"/>
    <property type="match status" value="1"/>
</dbReference>
<organism evidence="1 2">
    <name type="scientific">Glomus cerebriforme</name>
    <dbReference type="NCBI Taxonomy" id="658196"/>
    <lineage>
        <taxon>Eukaryota</taxon>
        <taxon>Fungi</taxon>
        <taxon>Fungi incertae sedis</taxon>
        <taxon>Mucoromycota</taxon>
        <taxon>Glomeromycotina</taxon>
        <taxon>Glomeromycetes</taxon>
        <taxon>Glomerales</taxon>
        <taxon>Glomeraceae</taxon>
        <taxon>Glomus</taxon>
    </lineage>
</organism>